<sequence>MPTDITIATWMYSPPKGDKSRHHQVGTDIGAQKVRNYYWRSVVVLFASAATHHPESRRVLLVNELPPEKIDGFFVSPILERLKVEIRVLKDITRPPGDYHNAWNTQFVVLDALQELSDISSGATPVLLLDSDCVFIRPLSAELIERIAEDKILRYDLGSNDDSPENGLSNRDLGRLAAEYDPPLDREVIRYAGGEIFCGRADILPEVVKLGRRTYEISIERHRAGLPKFNEEAHLLSYVYEVLGSPDASANDMIKRIWTDRGWYSNLDGSEMDLTIWHLPAEKKLGIIKAFHLIASGKSYPDNPQRAARLFHIKVSFAELIWMKAKGVARHGRNFLRNVGKQASQITIHRLKKP</sequence>
<evidence type="ECO:0008006" key="3">
    <source>
        <dbReference type="Google" id="ProtNLM"/>
    </source>
</evidence>
<gene>
    <name evidence="1" type="ORF">ACFSSA_04145</name>
</gene>
<dbReference type="Proteomes" id="UP001597375">
    <property type="component" value="Unassembled WGS sequence"/>
</dbReference>
<evidence type="ECO:0000313" key="1">
    <source>
        <dbReference type="EMBL" id="MFD2255859.1"/>
    </source>
</evidence>
<comment type="caution">
    <text evidence="1">The sequence shown here is derived from an EMBL/GenBank/DDBJ whole genome shotgun (WGS) entry which is preliminary data.</text>
</comment>
<reference evidence="2" key="1">
    <citation type="journal article" date="2019" name="Int. J. Syst. Evol. Microbiol.">
        <title>The Global Catalogue of Microorganisms (GCM) 10K type strain sequencing project: providing services to taxonomists for standard genome sequencing and annotation.</title>
        <authorList>
            <consortium name="The Broad Institute Genomics Platform"/>
            <consortium name="The Broad Institute Genome Sequencing Center for Infectious Disease"/>
            <person name="Wu L."/>
            <person name="Ma J."/>
        </authorList>
    </citation>
    <scope>NUCLEOTIDE SEQUENCE [LARGE SCALE GENOMIC DNA]</scope>
    <source>
        <strain evidence="2">CGMCC 4.7106</strain>
    </source>
</reference>
<name>A0ABW5D547_9BACT</name>
<keyword evidence="2" id="KW-1185">Reference proteome</keyword>
<proteinExistence type="predicted"/>
<accession>A0ABW5D547</accession>
<dbReference type="EMBL" id="JBHUIT010000002">
    <property type="protein sequence ID" value="MFD2255859.1"/>
    <property type="molecule type" value="Genomic_DNA"/>
</dbReference>
<protein>
    <recommendedName>
        <fullName evidence="3">Nucleotide-diphospho-sugar transferase domain-containing protein</fullName>
    </recommendedName>
</protein>
<dbReference type="RefSeq" id="WP_386818582.1">
    <property type="nucleotide sequence ID" value="NZ_JBHUIT010000002.1"/>
</dbReference>
<evidence type="ECO:0000313" key="2">
    <source>
        <dbReference type="Proteomes" id="UP001597375"/>
    </source>
</evidence>
<organism evidence="1 2">
    <name type="scientific">Luteolibacter algae</name>
    <dbReference type="NCBI Taxonomy" id="454151"/>
    <lineage>
        <taxon>Bacteria</taxon>
        <taxon>Pseudomonadati</taxon>
        <taxon>Verrucomicrobiota</taxon>
        <taxon>Verrucomicrobiia</taxon>
        <taxon>Verrucomicrobiales</taxon>
        <taxon>Verrucomicrobiaceae</taxon>
        <taxon>Luteolibacter</taxon>
    </lineage>
</organism>